<evidence type="ECO:0000313" key="3">
    <source>
        <dbReference type="EMBL" id="QUX26434.1"/>
    </source>
</evidence>
<name>A0A975KSC5_9ACTN</name>
<keyword evidence="4" id="KW-1185">Reference proteome</keyword>
<dbReference type="Pfam" id="PF21818">
    <property type="entry name" value="DUF6884"/>
    <property type="match status" value="1"/>
</dbReference>
<feature type="compositionally biased region" description="Basic and acidic residues" evidence="1">
    <location>
        <begin position="265"/>
        <end position="283"/>
    </location>
</feature>
<sequence length="616" mass="66599">MPEQTDTAPLAAPAGPLALWEYGAHTTPTARLTVEVSPRGRREAPRRRAVLSLATAYGVRARRARLEEWRRGKNTLYLHEGEHPTQVDLVGDADDVARMAAALPGVLAAIEQAATAHVKTFGSWLRHSAEGQEYAAPAEVPAMLRRWRREFAEALASQLAFGAALETGPVDETAPWTYQAHRVAAAHVAAAGWDLAQWEDPTAAAAILAGALRRDMAPTEQERLPARAANTEPEPERESAWAEANRTRTARMQAHTDAALAEYEAAEHERQDAPEPHRADKSATEGTTARNRDLHRRVWEKLGPIRLITAEDVPPPPEGVPEPLGIVEPGMVAPGMHADLVQSHPWRTRARHSILGGVLVSIGPCASRIHARGRTYTVANTDLTLSTWYGPVGAALDELRTRDMNRALDLVEVFRAWTVADHLDHAQRHRRTAPESEPRPGRPAAVEQPTLFDAETPAAPSLEPQEAPGPLVVIPCSARKGTAAAPARELYTGSYHRMCARAAEALTARGGRVLILSARHGLISPYTVLSPYEHRMGQHGDVSAERLRAQAAALGAADAPEVVILAGRAYAEAARAVWPSARTPLAGTRGIGQQRARLAGIIRSSTPPTTREAIPV</sequence>
<evidence type="ECO:0000259" key="2">
    <source>
        <dbReference type="Pfam" id="PF21818"/>
    </source>
</evidence>
<accession>A0A975KSC5</accession>
<evidence type="ECO:0000256" key="1">
    <source>
        <dbReference type="SAM" id="MobiDB-lite"/>
    </source>
</evidence>
<feature type="region of interest" description="Disordered" evidence="1">
    <location>
        <begin position="426"/>
        <end position="445"/>
    </location>
</feature>
<organism evidence="3 4">
    <name type="scientific">Nocardiopsis changdeensis</name>
    <dbReference type="NCBI Taxonomy" id="2831969"/>
    <lineage>
        <taxon>Bacteria</taxon>
        <taxon>Bacillati</taxon>
        <taxon>Actinomycetota</taxon>
        <taxon>Actinomycetes</taxon>
        <taxon>Streptosporangiales</taxon>
        <taxon>Nocardiopsidaceae</taxon>
        <taxon>Nocardiopsis</taxon>
    </lineage>
</organism>
<dbReference type="InterPro" id="IPR049251">
    <property type="entry name" value="DUF6884"/>
</dbReference>
<feature type="region of interest" description="Disordered" evidence="1">
    <location>
        <begin position="264"/>
        <end position="292"/>
    </location>
</feature>
<evidence type="ECO:0000313" key="4">
    <source>
        <dbReference type="Proteomes" id="UP000676079"/>
    </source>
</evidence>
<feature type="compositionally biased region" description="Basic and acidic residues" evidence="1">
    <location>
        <begin position="426"/>
        <end position="440"/>
    </location>
</feature>
<keyword evidence="3" id="KW-0614">Plasmid</keyword>
<dbReference type="RefSeq" id="WP_220566013.1">
    <property type="nucleotide sequence ID" value="NZ_CP074136.1"/>
</dbReference>
<feature type="region of interest" description="Disordered" evidence="1">
    <location>
        <begin position="223"/>
        <end position="252"/>
    </location>
</feature>
<gene>
    <name evidence="3" type="ORF">KGD84_32570</name>
</gene>
<geneLocation type="plasmid" evidence="3 4">
    <name>unnamed4</name>
</geneLocation>
<reference evidence="4" key="1">
    <citation type="submission" date="2021-05" db="EMBL/GenBank/DDBJ databases">
        <title>Direct Submission.</title>
        <authorList>
            <person name="Li K."/>
            <person name="Gao J."/>
        </authorList>
    </citation>
    <scope>NUCLEOTIDE SEQUENCE [LARGE SCALE GENOMIC DNA]</scope>
    <source>
        <strain evidence="4">Mg02</strain>
        <plasmid evidence="4">unnamed4</plasmid>
    </source>
</reference>
<proteinExistence type="predicted"/>
<dbReference type="EMBL" id="CP074136">
    <property type="protein sequence ID" value="QUX26434.1"/>
    <property type="molecule type" value="Genomic_DNA"/>
</dbReference>
<dbReference type="Proteomes" id="UP000676079">
    <property type="component" value="Plasmid unnamed4"/>
</dbReference>
<protein>
    <recommendedName>
        <fullName evidence="2">DUF6884 domain-containing protein</fullName>
    </recommendedName>
</protein>
<feature type="domain" description="DUF6884" evidence="2">
    <location>
        <begin position="472"/>
        <end position="598"/>
    </location>
</feature>